<evidence type="ECO:0000313" key="2">
    <source>
        <dbReference type="Proteomes" id="UP000611723"/>
    </source>
</evidence>
<protein>
    <submittedName>
        <fullName evidence="1">Uncharacterized protein</fullName>
    </submittedName>
</protein>
<dbReference type="RefSeq" id="WP_201433037.1">
    <property type="nucleotide sequence ID" value="NZ_JAEQBW010000017.1"/>
</dbReference>
<organism evidence="1 2">
    <name type="scientific">Marivirga aurantiaca</name>
    <dbReference type="NCBI Taxonomy" id="2802615"/>
    <lineage>
        <taxon>Bacteria</taxon>
        <taxon>Pseudomonadati</taxon>
        <taxon>Bacteroidota</taxon>
        <taxon>Cytophagia</taxon>
        <taxon>Cytophagales</taxon>
        <taxon>Marivirgaceae</taxon>
        <taxon>Marivirga</taxon>
    </lineage>
</organism>
<keyword evidence="2" id="KW-1185">Reference proteome</keyword>
<comment type="caution">
    <text evidence="1">The sequence shown here is derived from an EMBL/GenBank/DDBJ whole genome shotgun (WGS) entry which is preliminary data.</text>
</comment>
<evidence type="ECO:0000313" key="1">
    <source>
        <dbReference type="EMBL" id="MBK6267351.1"/>
    </source>
</evidence>
<name>A0A934X2M8_9BACT</name>
<dbReference type="Proteomes" id="UP000611723">
    <property type="component" value="Unassembled WGS sequence"/>
</dbReference>
<dbReference type="EMBL" id="JAEQBW010000017">
    <property type="protein sequence ID" value="MBK6267351.1"/>
    <property type="molecule type" value="Genomic_DNA"/>
</dbReference>
<dbReference type="AlphaFoldDB" id="A0A934X2M8"/>
<reference evidence="1" key="1">
    <citation type="submission" date="2021-01" db="EMBL/GenBank/DDBJ databases">
        <title>Marivirga aurantiaca sp. nov., isolated from intertidal surface sediments.</title>
        <authorList>
            <person name="Zhang M."/>
        </authorList>
    </citation>
    <scope>NUCLEOTIDE SEQUENCE</scope>
    <source>
        <strain evidence="1">S37H4</strain>
    </source>
</reference>
<gene>
    <name evidence="1" type="ORF">JKA74_20075</name>
</gene>
<proteinExistence type="predicted"/>
<sequence length="251" mass="29046">MSANQIIPGIHNWCDRWCEKCPFIKRCAVGKQELEILNKDGKDNDPEFWPKIGEQLSRTLDLLKDVAIEKGINLDNIPQEEWDEIQNESEQQWAEAEAHPISAIGLEYYKLANQEIGLGFIRDKLQSELRNLELGIDKKTTENIQQLKDGLDVIKWYMYFLPAKCQRLAMERLDKDMEEEFPPEERSYNGTAKITLIGIERSVAAWGMLLEKIPEAEDGILSVLVLLQKLQRLIQVEFPDAEKFIRPGFDE</sequence>
<accession>A0A934X2M8</accession>